<proteinExistence type="predicted"/>
<dbReference type="Proteomes" id="UP000541154">
    <property type="component" value="Unassembled WGS sequence"/>
</dbReference>
<dbReference type="Gene3D" id="1.25.10.10">
    <property type="entry name" value="Leucine-rich Repeat Variant"/>
    <property type="match status" value="1"/>
</dbReference>
<organism evidence="1 2">
    <name type="scientific">Petromyces alliaceus</name>
    <name type="common">Aspergillus alliaceus</name>
    <dbReference type="NCBI Taxonomy" id="209559"/>
    <lineage>
        <taxon>Eukaryota</taxon>
        <taxon>Fungi</taxon>
        <taxon>Dikarya</taxon>
        <taxon>Ascomycota</taxon>
        <taxon>Pezizomycotina</taxon>
        <taxon>Eurotiomycetes</taxon>
        <taxon>Eurotiomycetidae</taxon>
        <taxon>Eurotiales</taxon>
        <taxon>Aspergillaceae</taxon>
        <taxon>Aspergillus</taxon>
        <taxon>Aspergillus subgen. Circumdati</taxon>
    </lineage>
</organism>
<dbReference type="InterPro" id="IPR011989">
    <property type="entry name" value="ARM-like"/>
</dbReference>
<evidence type="ECO:0000313" key="2">
    <source>
        <dbReference type="Proteomes" id="UP000541154"/>
    </source>
</evidence>
<evidence type="ECO:0000313" key="1">
    <source>
        <dbReference type="EMBL" id="KAF5860564.1"/>
    </source>
</evidence>
<keyword evidence="2" id="KW-1185">Reference proteome</keyword>
<reference evidence="1 2" key="1">
    <citation type="submission" date="2019-04" db="EMBL/GenBank/DDBJ databases">
        <title>Aspergillus burnettii sp. nov., novel species from soil in southeast Queensland.</title>
        <authorList>
            <person name="Gilchrist C.L.M."/>
            <person name="Pitt J.I."/>
            <person name="Lange L."/>
            <person name="Lacey H.J."/>
            <person name="Vuong D."/>
            <person name="Midgley D.J."/>
            <person name="Greenfield P."/>
            <person name="Bradbury M."/>
            <person name="Lacey E."/>
            <person name="Busk P.K."/>
            <person name="Pilgaard B."/>
            <person name="Chooi Y.H."/>
            <person name="Piggott A.M."/>
        </authorList>
    </citation>
    <scope>NUCLEOTIDE SEQUENCE [LARGE SCALE GENOMIC DNA]</scope>
    <source>
        <strain evidence="1 2">FRR 5400</strain>
    </source>
</reference>
<name>A0A8H6E5V1_PETAA</name>
<protein>
    <submittedName>
        <fullName evidence="1">Uncharacterized protein</fullName>
    </submittedName>
</protein>
<sequence length="440" mass="49552">MTGSSPLDLLISIDWGSLRHAYGEASDVPGQLRALLSADKEERADAQHALCGNIFHQGDRYEATAYAVPYLFKILEDSSTPERDFLIDHLVHLALGYAQMFLPNGVDLPAWREKASKILSPEYEVHYYRRHNDWIQKAETAEDRVSRIESCSLSIQRDRRAAKYELLAYEVVRAGVSGFQKCLEDDDAQIRSWAAFALAWFPREADEDCRNSVPVLMRVLEQEKETAVLACTIIALGLLNGRFDDARPEEIDELVAGLRGYSADTRPLIQWATAVALVRLKYQGQEHIDMLIRCIKDPSFIPDEYRSEYSKETFPFIGPFDEEDVDGYSAKALGSINANEYPGVVTAVLDALSRSSGCVLSKLLKVLLTLTFGPMLEHESDTAFEGLSELQKRTVTALAEMDDKLWNEEDFVWILRNWEIPARSRDECRTYVGLPGAGLG</sequence>
<accession>A0A8H6E5V1</accession>
<dbReference type="AlphaFoldDB" id="A0A8H6E5V1"/>
<dbReference type="EMBL" id="SPNV01000126">
    <property type="protein sequence ID" value="KAF5860564.1"/>
    <property type="molecule type" value="Genomic_DNA"/>
</dbReference>
<dbReference type="SUPFAM" id="SSF48371">
    <property type="entry name" value="ARM repeat"/>
    <property type="match status" value="1"/>
</dbReference>
<dbReference type="InterPro" id="IPR016024">
    <property type="entry name" value="ARM-type_fold"/>
</dbReference>
<comment type="caution">
    <text evidence="1">The sequence shown here is derived from an EMBL/GenBank/DDBJ whole genome shotgun (WGS) entry which is preliminary data.</text>
</comment>
<gene>
    <name evidence="1" type="ORF">ETB97_001407</name>
</gene>